<dbReference type="EMBL" id="GBHO01032790">
    <property type="protein sequence ID" value="JAG10814.1"/>
    <property type="molecule type" value="Transcribed_RNA"/>
</dbReference>
<feature type="region of interest" description="Disordered" evidence="1">
    <location>
        <begin position="77"/>
        <end position="109"/>
    </location>
</feature>
<protein>
    <submittedName>
        <fullName evidence="2">Serine/threonine-protein kinase ATG1</fullName>
    </submittedName>
</protein>
<dbReference type="EMBL" id="GDHC01015192">
    <property type="protein sequence ID" value="JAQ03437.1"/>
    <property type="molecule type" value="Transcribed_RNA"/>
</dbReference>
<reference evidence="3" key="3">
    <citation type="journal article" date="2016" name="Gigascience">
        <title>De novo construction of an expanded transcriptome assembly for the western tarnished plant bug, Lygus hesperus.</title>
        <authorList>
            <person name="Tassone E.E."/>
            <person name="Geib S.M."/>
            <person name="Hall B."/>
            <person name="Fabrick J.A."/>
            <person name="Brent C.S."/>
            <person name="Hull J.J."/>
        </authorList>
    </citation>
    <scope>NUCLEOTIDE SEQUENCE</scope>
</reference>
<reference evidence="2" key="1">
    <citation type="journal article" date="2014" name="PLoS ONE">
        <title>Transcriptome-Based Identification of ABC Transporters in the Western Tarnished Plant Bug Lygus hesperus.</title>
        <authorList>
            <person name="Hull J.J."/>
            <person name="Chaney K."/>
            <person name="Geib S.M."/>
            <person name="Fabrick J.A."/>
            <person name="Brent C.S."/>
            <person name="Walsh D."/>
            <person name="Lavine L.C."/>
        </authorList>
    </citation>
    <scope>NUCLEOTIDE SEQUENCE</scope>
</reference>
<dbReference type="AlphaFoldDB" id="A0A0A9WSP3"/>
<feature type="compositionally biased region" description="Basic and acidic residues" evidence="1">
    <location>
        <begin position="94"/>
        <end position="105"/>
    </location>
</feature>
<proteinExistence type="predicted"/>
<organism evidence="2">
    <name type="scientific">Lygus hesperus</name>
    <name type="common">Western plant bug</name>
    <dbReference type="NCBI Taxonomy" id="30085"/>
    <lineage>
        <taxon>Eukaryota</taxon>
        <taxon>Metazoa</taxon>
        <taxon>Ecdysozoa</taxon>
        <taxon>Arthropoda</taxon>
        <taxon>Hexapoda</taxon>
        <taxon>Insecta</taxon>
        <taxon>Pterygota</taxon>
        <taxon>Neoptera</taxon>
        <taxon>Paraneoptera</taxon>
        <taxon>Hemiptera</taxon>
        <taxon>Heteroptera</taxon>
        <taxon>Panheteroptera</taxon>
        <taxon>Cimicomorpha</taxon>
        <taxon>Miridae</taxon>
        <taxon>Mirini</taxon>
        <taxon>Lygus</taxon>
    </lineage>
</organism>
<keyword evidence="2" id="KW-0808">Transferase</keyword>
<sequence>MTTVTHSFFDQGSLDIRGGLSDRVTRSHRVSSPLSRVETRLGMPPVRTAQLSPDILQLTGGSLKHDGAARLALRSNDAPGDLTLEPMVDDDFSENGKKLDEKSSEFGDTPVQLTDMLRERLMELKRDKLQE</sequence>
<reference evidence="2" key="2">
    <citation type="submission" date="2014-07" db="EMBL/GenBank/DDBJ databases">
        <authorList>
            <person name="Hull J."/>
        </authorList>
    </citation>
    <scope>NUCLEOTIDE SEQUENCE</scope>
</reference>
<gene>
    <name evidence="2" type="primary">ATG1_1</name>
    <name evidence="2" type="ORF">CM83_99891</name>
    <name evidence="3" type="ORF">g.93508</name>
</gene>
<accession>A0A0A9WSP3</accession>
<evidence type="ECO:0000313" key="3">
    <source>
        <dbReference type="EMBL" id="JAQ03437.1"/>
    </source>
</evidence>
<keyword evidence="2" id="KW-0418">Kinase</keyword>
<dbReference type="GO" id="GO:0016301">
    <property type="term" value="F:kinase activity"/>
    <property type="evidence" value="ECO:0007669"/>
    <property type="project" value="UniProtKB-KW"/>
</dbReference>
<evidence type="ECO:0000256" key="1">
    <source>
        <dbReference type="SAM" id="MobiDB-lite"/>
    </source>
</evidence>
<name>A0A0A9WSP3_LYGHE</name>
<evidence type="ECO:0000313" key="2">
    <source>
        <dbReference type="EMBL" id="JAG10814.1"/>
    </source>
</evidence>